<dbReference type="RefSeq" id="WP_145049095.1">
    <property type="nucleotide sequence ID" value="NZ_CP036433.1"/>
</dbReference>
<name>A0A518DLU5_9BACT</name>
<dbReference type="AlphaFoldDB" id="A0A518DLU5"/>
<dbReference type="OrthoDB" id="127333at2"/>
<dbReference type="Proteomes" id="UP000317648">
    <property type="component" value="Chromosome"/>
</dbReference>
<dbReference type="InterPro" id="IPR017850">
    <property type="entry name" value="Alkaline_phosphatase_core_sf"/>
</dbReference>
<gene>
    <name evidence="1" type="ORF">Pla8534_05870</name>
</gene>
<dbReference type="InterPro" id="IPR010869">
    <property type="entry name" value="DUF1501"/>
</dbReference>
<organism evidence="1 2">
    <name type="scientific">Lignipirellula cremea</name>
    <dbReference type="NCBI Taxonomy" id="2528010"/>
    <lineage>
        <taxon>Bacteria</taxon>
        <taxon>Pseudomonadati</taxon>
        <taxon>Planctomycetota</taxon>
        <taxon>Planctomycetia</taxon>
        <taxon>Pirellulales</taxon>
        <taxon>Pirellulaceae</taxon>
        <taxon>Lignipirellula</taxon>
    </lineage>
</organism>
<dbReference type="Pfam" id="PF07394">
    <property type="entry name" value="DUF1501"/>
    <property type="match status" value="1"/>
</dbReference>
<proteinExistence type="predicted"/>
<dbReference type="EMBL" id="CP036433">
    <property type="protein sequence ID" value="QDU92814.1"/>
    <property type="molecule type" value="Genomic_DNA"/>
</dbReference>
<dbReference type="KEGG" id="lcre:Pla8534_05870"/>
<evidence type="ECO:0008006" key="3">
    <source>
        <dbReference type="Google" id="ProtNLM"/>
    </source>
</evidence>
<evidence type="ECO:0000313" key="2">
    <source>
        <dbReference type="Proteomes" id="UP000317648"/>
    </source>
</evidence>
<reference evidence="1 2" key="1">
    <citation type="submission" date="2019-02" db="EMBL/GenBank/DDBJ databases">
        <title>Deep-cultivation of Planctomycetes and their phenomic and genomic characterization uncovers novel biology.</title>
        <authorList>
            <person name="Wiegand S."/>
            <person name="Jogler M."/>
            <person name="Boedeker C."/>
            <person name="Pinto D."/>
            <person name="Vollmers J."/>
            <person name="Rivas-Marin E."/>
            <person name="Kohn T."/>
            <person name="Peeters S.H."/>
            <person name="Heuer A."/>
            <person name="Rast P."/>
            <person name="Oberbeckmann S."/>
            <person name="Bunk B."/>
            <person name="Jeske O."/>
            <person name="Meyerdierks A."/>
            <person name="Storesund J.E."/>
            <person name="Kallscheuer N."/>
            <person name="Luecker S."/>
            <person name="Lage O.M."/>
            <person name="Pohl T."/>
            <person name="Merkel B.J."/>
            <person name="Hornburger P."/>
            <person name="Mueller R.-W."/>
            <person name="Bruemmer F."/>
            <person name="Labrenz M."/>
            <person name="Spormann A.M."/>
            <person name="Op den Camp H."/>
            <person name="Overmann J."/>
            <person name="Amann R."/>
            <person name="Jetten M.S.M."/>
            <person name="Mascher T."/>
            <person name="Medema M.H."/>
            <person name="Devos D.P."/>
            <person name="Kaster A.-K."/>
            <person name="Ovreas L."/>
            <person name="Rohde M."/>
            <person name="Galperin M.Y."/>
            <person name="Jogler C."/>
        </authorList>
    </citation>
    <scope>NUCLEOTIDE SEQUENCE [LARGE SCALE GENOMIC DNA]</scope>
    <source>
        <strain evidence="1 2">Pla85_3_4</strain>
    </source>
</reference>
<protein>
    <recommendedName>
        <fullName evidence="3">Sulfatase</fullName>
    </recommendedName>
</protein>
<dbReference type="PANTHER" id="PTHR43737">
    <property type="entry name" value="BLL7424 PROTEIN"/>
    <property type="match status" value="1"/>
</dbReference>
<keyword evidence="2" id="KW-1185">Reference proteome</keyword>
<dbReference type="SUPFAM" id="SSF53649">
    <property type="entry name" value="Alkaline phosphatase-like"/>
    <property type="match status" value="1"/>
</dbReference>
<dbReference type="Gene3D" id="3.40.720.10">
    <property type="entry name" value="Alkaline Phosphatase, subunit A"/>
    <property type="match status" value="1"/>
</dbReference>
<sequence>MRRPEMSRRSLIRSLAGGSILLPGILSELLAAEPAAGERSADGPLAAKQPHFPARAKRVIMVFATGGVSHIDTFDPKSSAKGRDGSGKDKLMGSVFPYSANKRCGTEVSDLFPHLREAMDDICLIRSMKSAHFDHTEAAVGMHTGSPTFARPSIGSWLSYGLGTVNQNLPSFMVIAPHLPYGGTQVYASDFLPAYHQGTRVIPGEQPIENLAPRTPSSKIQEMELGLAAALNRGHLQSRGDDSHLAARIKSFETAFQMQTSGPEAFDLQQEDDRTLERYGLKRGETKSFAWQCLAARRLAERGVRFIELVDSGSRPNWDSHGNIEEHRPLAKASDQPLAALIRDLKDRGMFDETLIVWATEFGRTPAKEGKNGRGHHGKCFSVWLAGGGVKRGFVYGASDEIGQEIAQDPVDVHDLHATILHLMGIDHTRLTWRHQGRDFRLTDVHGRVLRPLLA</sequence>
<accession>A0A518DLU5</accession>
<dbReference type="PANTHER" id="PTHR43737:SF1">
    <property type="entry name" value="DUF1501 DOMAIN-CONTAINING PROTEIN"/>
    <property type="match status" value="1"/>
</dbReference>
<evidence type="ECO:0000313" key="1">
    <source>
        <dbReference type="EMBL" id="QDU92814.1"/>
    </source>
</evidence>